<proteinExistence type="predicted"/>
<accession>A0AAJ0UCW1</accession>
<gene>
    <name evidence="2" type="ORF">CCR82_00705</name>
</gene>
<reference evidence="2" key="2">
    <citation type="journal article" date="2020" name="Microorganisms">
        <title>Osmotic Adaptation and Compatible Solute Biosynthesis of Phototrophic Bacteria as Revealed from Genome Analyses.</title>
        <authorList>
            <person name="Imhoff J.F."/>
            <person name="Rahn T."/>
            <person name="Kunzel S."/>
            <person name="Keller A."/>
            <person name="Neulinger S.C."/>
        </authorList>
    </citation>
    <scope>NUCLEOTIDE SEQUENCE</scope>
    <source>
        <strain evidence="2">DSM 4395</strain>
    </source>
</reference>
<dbReference type="InterPro" id="IPR010610">
    <property type="entry name" value="EryCIII-like_C"/>
</dbReference>
<feature type="domain" description="Erythromycin biosynthesis protein CIII-like C-terminal" evidence="1">
    <location>
        <begin position="267"/>
        <end position="362"/>
    </location>
</feature>
<sequence length="394" mass="42099">MYRDFSSVALETLLQETPPPDLVLGNQLALSGPLVAGHHQCPWVYCAISPLGLASRANPCLFPLLHGLQQACARHPAIEALSLSLVRGYSALHSRSVRREQARLGLKQLGHPRFEGLYSHDLNLLLSSPVLLGPAGAMTHSAAAPAGALVDPDSVFLDPGSAIPDQAAAMADPAAALRDPSAAFPAPTQITGFTWLEPDFLGTARSLQRALDFIQAGSPPILYTLGGNARSHPGRFFQDSLRASRALGKRSLIVASTPFHADLPRADDLHVTAYLPYSQLFPRVEAVVHSGGIGTIGWSLRHARPSLLVPSADDQFDNAQRAQARGLAHVLPRRQYDAERVARSLQALLGDDQLRARLEQVARLLGAEQGAGAACDPLEGLLQTSSQSQLTQPE</sequence>
<evidence type="ECO:0000259" key="1">
    <source>
        <dbReference type="Pfam" id="PF06722"/>
    </source>
</evidence>
<evidence type="ECO:0000313" key="2">
    <source>
        <dbReference type="EMBL" id="MBK5929093.1"/>
    </source>
</evidence>
<reference evidence="2" key="1">
    <citation type="submission" date="2017-05" db="EMBL/GenBank/DDBJ databases">
        <authorList>
            <person name="Imhoff J.F."/>
            <person name="Rahn T."/>
            <person name="Kuenzel S."/>
            <person name="Neulinger S.C."/>
        </authorList>
    </citation>
    <scope>NUCLEOTIDE SEQUENCE</scope>
    <source>
        <strain evidence="2">DSM 4395</strain>
    </source>
</reference>
<dbReference type="Pfam" id="PF06722">
    <property type="entry name" value="EryCIII-like_C"/>
    <property type="match status" value="1"/>
</dbReference>
<dbReference type="Gene3D" id="3.40.50.2000">
    <property type="entry name" value="Glycogen Phosphorylase B"/>
    <property type="match status" value="3"/>
</dbReference>
<dbReference type="AlphaFoldDB" id="A0AAJ0UCW1"/>
<dbReference type="InterPro" id="IPR050426">
    <property type="entry name" value="Glycosyltransferase_28"/>
</dbReference>
<dbReference type="GO" id="GO:0016757">
    <property type="term" value="F:glycosyltransferase activity"/>
    <property type="evidence" value="ECO:0007669"/>
    <property type="project" value="UniProtKB-ARBA"/>
</dbReference>
<protein>
    <recommendedName>
        <fullName evidence="1">Erythromycin biosynthesis protein CIII-like C-terminal domain-containing protein</fullName>
    </recommendedName>
</protein>
<dbReference type="Proteomes" id="UP001296967">
    <property type="component" value="Unassembled WGS sequence"/>
</dbReference>
<comment type="caution">
    <text evidence="2">The sequence shown here is derived from an EMBL/GenBank/DDBJ whole genome shotgun (WGS) entry which is preliminary data.</text>
</comment>
<dbReference type="PANTHER" id="PTHR48050">
    <property type="entry name" value="STEROL 3-BETA-GLUCOSYLTRANSFERASE"/>
    <property type="match status" value="1"/>
</dbReference>
<organism evidence="2 3">
    <name type="scientific">Halochromatium salexigens</name>
    <name type="common">Chromatium salexigens</name>
    <dbReference type="NCBI Taxonomy" id="49447"/>
    <lineage>
        <taxon>Bacteria</taxon>
        <taxon>Pseudomonadati</taxon>
        <taxon>Pseudomonadota</taxon>
        <taxon>Gammaproteobacteria</taxon>
        <taxon>Chromatiales</taxon>
        <taxon>Chromatiaceae</taxon>
        <taxon>Halochromatium</taxon>
    </lineage>
</organism>
<evidence type="ECO:0000313" key="3">
    <source>
        <dbReference type="Proteomes" id="UP001296967"/>
    </source>
</evidence>
<dbReference type="SUPFAM" id="SSF53756">
    <property type="entry name" value="UDP-Glycosyltransferase/glycogen phosphorylase"/>
    <property type="match status" value="1"/>
</dbReference>
<dbReference type="PANTHER" id="PTHR48050:SF13">
    <property type="entry name" value="STEROL 3-BETA-GLUCOSYLTRANSFERASE UGT80A2"/>
    <property type="match status" value="1"/>
</dbReference>
<name>A0AAJ0UCW1_HALSE</name>
<dbReference type="EMBL" id="NHSF01000008">
    <property type="protein sequence ID" value="MBK5929093.1"/>
    <property type="molecule type" value="Genomic_DNA"/>
</dbReference>
<keyword evidence="3" id="KW-1185">Reference proteome</keyword>
<dbReference type="RefSeq" id="WP_201243285.1">
    <property type="nucleotide sequence ID" value="NZ_NHSF01000008.1"/>
</dbReference>